<name>A0A917SFY2_9ACTN</name>
<evidence type="ECO:0000256" key="3">
    <source>
        <dbReference type="ARBA" id="ARBA00022840"/>
    </source>
</evidence>
<dbReference type="Proteomes" id="UP000613840">
    <property type="component" value="Unassembled WGS sequence"/>
</dbReference>
<reference evidence="5" key="1">
    <citation type="journal article" date="2014" name="Int. J. Syst. Evol. Microbiol.">
        <title>Complete genome sequence of Corynebacterium casei LMG S-19264T (=DSM 44701T), isolated from a smear-ripened cheese.</title>
        <authorList>
            <consortium name="US DOE Joint Genome Institute (JGI-PGF)"/>
            <person name="Walter F."/>
            <person name="Albersmeier A."/>
            <person name="Kalinowski J."/>
            <person name="Ruckert C."/>
        </authorList>
    </citation>
    <scope>NUCLEOTIDE SEQUENCE</scope>
    <source>
        <strain evidence="5">CGMCC 4.7306</strain>
    </source>
</reference>
<dbReference type="InterPro" id="IPR027417">
    <property type="entry name" value="P-loop_NTPase"/>
</dbReference>
<dbReference type="PROSITE" id="PS50893">
    <property type="entry name" value="ABC_TRANSPORTER_2"/>
    <property type="match status" value="1"/>
</dbReference>
<dbReference type="FunFam" id="3.40.50.300:FF:000032">
    <property type="entry name" value="Export ABC transporter ATP-binding protein"/>
    <property type="match status" value="1"/>
</dbReference>
<dbReference type="EMBL" id="BMMZ01000010">
    <property type="protein sequence ID" value="GGL74579.1"/>
    <property type="molecule type" value="Genomic_DNA"/>
</dbReference>
<dbReference type="Pfam" id="PF00005">
    <property type="entry name" value="ABC_tran"/>
    <property type="match status" value="1"/>
</dbReference>
<dbReference type="PANTHER" id="PTHR24220">
    <property type="entry name" value="IMPORT ATP-BINDING PROTEIN"/>
    <property type="match status" value="1"/>
</dbReference>
<dbReference type="SUPFAM" id="SSF52540">
    <property type="entry name" value="P-loop containing nucleoside triphosphate hydrolases"/>
    <property type="match status" value="1"/>
</dbReference>
<dbReference type="InterPro" id="IPR003439">
    <property type="entry name" value="ABC_transporter-like_ATP-bd"/>
</dbReference>
<dbReference type="GO" id="GO:0016887">
    <property type="term" value="F:ATP hydrolysis activity"/>
    <property type="evidence" value="ECO:0007669"/>
    <property type="project" value="InterPro"/>
</dbReference>
<dbReference type="RefSeq" id="WP_188896772.1">
    <property type="nucleotide sequence ID" value="NZ_BMMZ01000010.1"/>
</dbReference>
<proteinExistence type="predicted"/>
<keyword evidence="1" id="KW-0813">Transport</keyword>
<evidence type="ECO:0000256" key="2">
    <source>
        <dbReference type="ARBA" id="ARBA00022741"/>
    </source>
</evidence>
<dbReference type="PROSITE" id="PS00211">
    <property type="entry name" value="ABC_TRANSPORTER_1"/>
    <property type="match status" value="1"/>
</dbReference>
<dbReference type="GO" id="GO:0005524">
    <property type="term" value="F:ATP binding"/>
    <property type="evidence" value="ECO:0007669"/>
    <property type="project" value="UniProtKB-KW"/>
</dbReference>
<dbReference type="Gene3D" id="3.40.50.300">
    <property type="entry name" value="P-loop containing nucleotide triphosphate hydrolases"/>
    <property type="match status" value="1"/>
</dbReference>
<organism evidence="5 6">
    <name type="scientific">Microlunatus endophyticus</name>
    <dbReference type="NCBI Taxonomy" id="1716077"/>
    <lineage>
        <taxon>Bacteria</taxon>
        <taxon>Bacillati</taxon>
        <taxon>Actinomycetota</taxon>
        <taxon>Actinomycetes</taxon>
        <taxon>Propionibacteriales</taxon>
        <taxon>Propionibacteriaceae</taxon>
        <taxon>Microlunatus</taxon>
    </lineage>
</organism>
<evidence type="ECO:0000313" key="5">
    <source>
        <dbReference type="EMBL" id="GGL74579.1"/>
    </source>
</evidence>
<feature type="domain" description="ABC transporter" evidence="4">
    <location>
        <begin position="15"/>
        <end position="253"/>
    </location>
</feature>
<keyword evidence="2" id="KW-0547">Nucleotide-binding</keyword>
<dbReference type="CDD" id="cd03255">
    <property type="entry name" value="ABC_MJ0796_LolCDE_FtsE"/>
    <property type="match status" value="1"/>
</dbReference>
<dbReference type="InterPro" id="IPR017871">
    <property type="entry name" value="ABC_transporter-like_CS"/>
</dbReference>
<reference evidence="5" key="2">
    <citation type="submission" date="2020-09" db="EMBL/GenBank/DDBJ databases">
        <authorList>
            <person name="Sun Q."/>
            <person name="Zhou Y."/>
        </authorList>
    </citation>
    <scope>NUCLEOTIDE SEQUENCE</scope>
    <source>
        <strain evidence="5">CGMCC 4.7306</strain>
    </source>
</reference>
<dbReference type="GO" id="GO:0022857">
    <property type="term" value="F:transmembrane transporter activity"/>
    <property type="evidence" value="ECO:0007669"/>
    <property type="project" value="UniProtKB-ARBA"/>
</dbReference>
<dbReference type="GO" id="GO:0098796">
    <property type="term" value="C:membrane protein complex"/>
    <property type="evidence" value="ECO:0007669"/>
    <property type="project" value="UniProtKB-ARBA"/>
</dbReference>
<keyword evidence="3 5" id="KW-0067">ATP-binding</keyword>
<gene>
    <name evidence="5" type="ORF">GCM10011575_36030</name>
</gene>
<accession>A0A917SFY2</accession>
<sequence>MIPATLDLPAGRAIVELDGVTKTYDTGAMKVHALRGVTLRIDQGEYVAIIGPSGSGKSTLMHILGCLDVASSGRYLLDGAAVEDLDETDLAQVRNERVGFVFQQFHLLPSLSAWRNVELPLCYAGVGRAERKQRALQALDRVGLGDRVNHRPNEMSGGQQQRVAIARALVTDPAMILADEPTGNLDSHSSTDVMALLSELHQSGRTIVLITHEADVARAAERVIQVRDGVIVDDHDGRDDALLAVAKNSKAGASV</sequence>
<comment type="caution">
    <text evidence="5">The sequence shown here is derived from an EMBL/GenBank/DDBJ whole genome shotgun (WGS) entry which is preliminary data.</text>
</comment>
<dbReference type="SMART" id="SM00382">
    <property type="entry name" value="AAA"/>
    <property type="match status" value="1"/>
</dbReference>
<protein>
    <submittedName>
        <fullName evidence="5">Macrolide ABC transporter ATP-binding protein</fullName>
    </submittedName>
</protein>
<evidence type="ECO:0000259" key="4">
    <source>
        <dbReference type="PROSITE" id="PS50893"/>
    </source>
</evidence>
<dbReference type="GO" id="GO:0005886">
    <property type="term" value="C:plasma membrane"/>
    <property type="evidence" value="ECO:0007669"/>
    <property type="project" value="TreeGrafter"/>
</dbReference>
<dbReference type="InterPro" id="IPR017911">
    <property type="entry name" value="MacB-like_ATP-bd"/>
</dbReference>
<dbReference type="PANTHER" id="PTHR24220:SF86">
    <property type="entry name" value="ABC TRANSPORTER ABCH.1"/>
    <property type="match status" value="1"/>
</dbReference>
<dbReference type="InterPro" id="IPR015854">
    <property type="entry name" value="ABC_transpr_LolD-like"/>
</dbReference>
<evidence type="ECO:0000313" key="6">
    <source>
        <dbReference type="Proteomes" id="UP000613840"/>
    </source>
</evidence>
<keyword evidence="6" id="KW-1185">Reference proteome</keyword>
<dbReference type="AlphaFoldDB" id="A0A917SFY2"/>
<dbReference type="InterPro" id="IPR003593">
    <property type="entry name" value="AAA+_ATPase"/>
</dbReference>
<evidence type="ECO:0000256" key="1">
    <source>
        <dbReference type="ARBA" id="ARBA00022448"/>
    </source>
</evidence>